<proteinExistence type="predicted"/>
<dbReference type="RefSeq" id="WP_115833055.1">
    <property type="nucleotide sequence ID" value="NZ_QNUL01000023.1"/>
</dbReference>
<comment type="caution">
    <text evidence="2">The sequence shown here is derived from an EMBL/GenBank/DDBJ whole genome shotgun (WGS) entry which is preliminary data.</text>
</comment>
<feature type="signal peptide" evidence="1">
    <location>
        <begin position="1"/>
        <end position="21"/>
    </location>
</feature>
<dbReference type="PROSITE" id="PS51257">
    <property type="entry name" value="PROKAR_LIPOPROTEIN"/>
    <property type="match status" value="1"/>
</dbReference>
<evidence type="ECO:0008006" key="4">
    <source>
        <dbReference type="Google" id="ProtNLM"/>
    </source>
</evidence>
<gene>
    <name evidence="2" type="ORF">DSL64_21765</name>
</gene>
<dbReference type="AlphaFoldDB" id="A0A3D8Y743"/>
<dbReference type="EMBL" id="QNUL01000023">
    <property type="protein sequence ID" value="REA58016.1"/>
    <property type="molecule type" value="Genomic_DNA"/>
</dbReference>
<keyword evidence="3" id="KW-1185">Reference proteome</keyword>
<name>A0A3D8Y743_9BACT</name>
<sequence>MVRTILVLLVFVSFFSCRALKDSPKYKLTDGIYITRNAGKKVTVYVENTEDSVLVYSLPSGKQTKPGSAKLMKPKMIFPRAGVDEEIASSKYRKNTFDLDVLTIPFKFRPSTSTLNTQLSNHLNGALYLGYRSDTYELSYKSNPIGKVNQRITHFGFSAGLATGIGSTPLNPWVTDDNITDEYDGFVWSKAVCILMGVEKLNFGLALGIDHLMDSNRQFWIYQGKPYLGLTVGLNIN</sequence>
<protein>
    <recommendedName>
        <fullName evidence="4">DUF3575 domain-containing protein</fullName>
    </recommendedName>
</protein>
<reference evidence="2 3" key="1">
    <citation type="submission" date="2018-07" db="EMBL/GenBank/DDBJ databases">
        <title>Dyadobacter roseus sp. nov., isolated from rose rhizosphere soil.</title>
        <authorList>
            <person name="Chen L."/>
        </authorList>
    </citation>
    <scope>NUCLEOTIDE SEQUENCE [LARGE SCALE GENOMIC DNA]</scope>
    <source>
        <strain evidence="2 3">RS19</strain>
    </source>
</reference>
<accession>A0A3D8Y743</accession>
<keyword evidence="1" id="KW-0732">Signal</keyword>
<feature type="chain" id="PRO_5017790747" description="DUF3575 domain-containing protein" evidence="1">
    <location>
        <begin position="22"/>
        <end position="237"/>
    </location>
</feature>
<evidence type="ECO:0000313" key="3">
    <source>
        <dbReference type="Proteomes" id="UP000256373"/>
    </source>
</evidence>
<dbReference type="Proteomes" id="UP000256373">
    <property type="component" value="Unassembled WGS sequence"/>
</dbReference>
<evidence type="ECO:0000313" key="2">
    <source>
        <dbReference type="EMBL" id="REA58016.1"/>
    </source>
</evidence>
<organism evidence="2 3">
    <name type="scientific">Dyadobacter luteus</name>
    <dbReference type="NCBI Taxonomy" id="2259619"/>
    <lineage>
        <taxon>Bacteria</taxon>
        <taxon>Pseudomonadati</taxon>
        <taxon>Bacteroidota</taxon>
        <taxon>Cytophagia</taxon>
        <taxon>Cytophagales</taxon>
        <taxon>Spirosomataceae</taxon>
        <taxon>Dyadobacter</taxon>
    </lineage>
</organism>
<dbReference type="OrthoDB" id="836926at2"/>
<evidence type="ECO:0000256" key="1">
    <source>
        <dbReference type="SAM" id="SignalP"/>
    </source>
</evidence>